<dbReference type="Proteomes" id="UP000195991">
    <property type="component" value="Unassembled WGS sequence"/>
</dbReference>
<dbReference type="AlphaFoldDB" id="A0A1C4G849"/>
<proteinExistence type="predicted"/>
<protein>
    <submittedName>
        <fullName evidence="1">Uncharacterized protein</fullName>
    </submittedName>
</protein>
<evidence type="ECO:0000313" key="2">
    <source>
        <dbReference type="Proteomes" id="UP000195991"/>
    </source>
</evidence>
<evidence type="ECO:0000313" key="1">
    <source>
        <dbReference type="EMBL" id="SCC63941.1"/>
    </source>
</evidence>
<sequence length="19" mass="2206">MAKAFIRLADIVFWIGLLK</sequence>
<name>A0A1C4G849_BACTU</name>
<accession>A0A1C4G849</accession>
<reference evidence="1 2" key="1">
    <citation type="submission" date="2016-08" db="EMBL/GenBank/DDBJ databases">
        <authorList>
            <person name="Seilhamer J.J."/>
        </authorList>
    </citation>
    <scope>NUCLEOTIDE SEQUENCE [LARGE SCALE GENOMIC DNA]</scope>
    <source>
        <strain evidence="1 2">IEBC_T61001</strain>
    </source>
</reference>
<organism evidence="1 2">
    <name type="scientific">Bacillus thuringiensis</name>
    <dbReference type="NCBI Taxonomy" id="1428"/>
    <lineage>
        <taxon>Bacteria</taxon>
        <taxon>Bacillati</taxon>
        <taxon>Bacillota</taxon>
        <taxon>Bacilli</taxon>
        <taxon>Bacillales</taxon>
        <taxon>Bacillaceae</taxon>
        <taxon>Bacillus</taxon>
        <taxon>Bacillus cereus group</taxon>
    </lineage>
</organism>
<dbReference type="EMBL" id="FMBI01000039">
    <property type="protein sequence ID" value="SCC63941.1"/>
    <property type="molecule type" value="Genomic_DNA"/>
</dbReference>
<gene>
    <name evidence="1" type="ORF">BTT61001_05409</name>
</gene>